<dbReference type="RefSeq" id="WP_185164738.1">
    <property type="nucleotide sequence ID" value="NZ_JACKWY010000006.1"/>
</dbReference>
<dbReference type="SUPFAM" id="SSF116734">
    <property type="entry name" value="DNA methylase specificity domain"/>
    <property type="match status" value="1"/>
</dbReference>
<dbReference type="GO" id="GO:0004519">
    <property type="term" value="F:endonuclease activity"/>
    <property type="evidence" value="ECO:0007669"/>
    <property type="project" value="UniProtKB-KW"/>
</dbReference>
<dbReference type="AlphaFoldDB" id="A0A7X0VRH6"/>
<keyword evidence="2" id="KW-0378">Hydrolase</keyword>
<dbReference type="InterPro" id="IPR000055">
    <property type="entry name" value="Restrct_endonuc_typeI_TRD"/>
</dbReference>
<sequence length="48" mass="5548">MRSKLFKVNVPPLKEQEKIALILSTVDEQMDNVDALIEKNKLSCLKYL</sequence>
<dbReference type="Gene3D" id="1.10.287.1120">
    <property type="entry name" value="Bipartite methylase S protein"/>
    <property type="match status" value="1"/>
</dbReference>
<gene>
    <name evidence="2" type="ORF">H7E68_11825</name>
</gene>
<accession>A0A7X0VRH6</accession>
<organism evidence="2 3">
    <name type="scientific">Clostridium gasigenes</name>
    <dbReference type="NCBI Taxonomy" id="94869"/>
    <lineage>
        <taxon>Bacteria</taxon>
        <taxon>Bacillati</taxon>
        <taxon>Bacillota</taxon>
        <taxon>Clostridia</taxon>
        <taxon>Eubacteriales</taxon>
        <taxon>Clostridiaceae</taxon>
        <taxon>Clostridium</taxon>
    </lineage>
</organism>
<keyword evidence="2" id="KW-0255">Endonuclease</keyword>
<dbReference type="Proteomes" id="UP000585258">
    <property type="component" value="Unassembled WGS sequence"/>
</dbReference>
<dbReference type="EMBL" id="JACKWY010000006">
    <property type="protein sequence ID" value="MBB6715397.1"/>
    <property type="molecule type" value="Genomic_DNA"/>
</dbReference>
<evidence type="ECO:0000313" key="2">
    <source>
        <dbReference type="EMBL" id="MBB6715397.1"/>
    </source>
</evidence>
<comment type="caution">
    <text evidence="2">The sequence shown here is derived from an EMBL/GenBank/DDBJ whole genome shotgun (WGS) entry which is preliminary data.</text>
</comment>
<name>A0A7X0VRH6_9CLOT</name>
<dbReference type="GO" id="GO:0003677">
    <property type="term" value="F:DNA binding"/>
    <property type="evidence" value="ECO:0007669"/>
    <property type="project" value="InterPro"/>
</dbReference>
<evidence type="ECO:0000313" key="3">
    <source>
        <dbReference type="Proteomes" id="UP000585258"/>
    </source>
</evidence>
<keyword evidence="2" id="KW-0540">Nuclease</keyword>
<proteinExistence type="predicted"/>
<feature type="domain" description="Type I restriction modification DNA specificity" evidence="1">
    <location>
        <begin position="5"/>
        <end position="35"/>
    </location>
</feature>
<dbReference type="Pfam" id="PF01420">
    <property type="entry name" value="Methylase_S"/>
    <property type="match status" value="1"/>
</dbReference>
<protein>
    <submittedName>
        <fullName evidence="2">Restriction endonuclease subunit S</fullName>
    </submittedName>
</protein>
<evidence type="ECO:0000259" key="1">
    <source>
        <dbReference type="Pfam" id="PF01420"/>
    </source>
</evidence>
<reference evidence="2 3" key="1">
    <citation type="submission" date="2020-08" db="EMBL/GenBank/DDBJ databases">
        <title>Clostridia isolated from Swiss meat.</title>
        <authorList>
            <person name="Wambui J."/>
            <person name="Stevens M.J.A."/>
            <person name="Stephan R."/>
        </authorList>
    </citation>
    <scope>NUCLEOTIDE SEQUENCE [LARGE SCALE GENOMIC DNA]</scope>
    <source>
        <strain evidence="2 3">CM001</strain>
    </source>
</reference>